<keyword evidence="2" id="KW-0812">Transmembrane</keyword>
<feature type="region of interest" description="Disordered" evidence="1">
    <location>
        <begin position="197"/>
        <end position="299"/>
    </location>
</feature>
<feature type="region of interest" description="Disordered" evidence="1">
    <location>
        <begin position="1"/>
        <end position="132"/>
    </location>
</feature>
<evidence type="ECO:0000313" key="4">
    <source>
        <dbReference type="EMBL" id="KAJ8455536.1"/>
    </source>
</evidence>
<reference evidence="4" key="1">
    <citation type="submission" date="2022-11" db="EMBL/GenBank/DDBJ databases">
        <title>Genome Sequence of Cubamyces cubensis.</title>
        <authorList>
            <person name="Buettner E."/>
        </authorList>
    </citation>
    <scope>NUCLEOTIDE SEQUENCE</scope>
    <source>
        <strain evidence="4">MPL-01</strain>
    </source>
</reference>
<accession>A0AAD7X6X1</accession>
<gene>
    <name evidence="4" type="ORF">ONZ51_g12419</name>
</gene>
<feature type="compositionally biased region" description="Basic and acidic residues" evidence="1">
    <location>
        <begin position="270"/>
        <end position="282"/>
    </location>
</feature>
<evidence type="ECO:0000259" key="3">
    <source>
        <dbReference type="Pfam" id="PF20153"/>
    </source>
</evidence>
<feature type="transmembrane region" description="Helical" evidence="2">
    <location>
        <begin position="402"/>
        <end position="421"/>
    </location>
</feature>
<feature type="transmembrane region" description="Helical" evidence="2">
    <location>
        <begin position="489"/>
        <end position="513"/>
    </location>
</feature>
<evidence type="ECO:0000256" key="2">
    <source>
        <dbReference type="SAM" id="Phobius"/>
    </source>
</evidence>
<dbReference type="EMBL" id="JAPEVG010000760">
    <property type="protein sequence ID" value="KAJ8455536.1"/>
    <property type="molecule type" value="Genomic_DNA"/>
</dbReference>
<evidence type="ECO:0000313" key="5">
    <source>
        <dbReference type="Proteomes" id="UP001215151"/>
    </source>
</evidence>
<sequence>MAEASQGDLEVSLRDSVSAEAELTISPNPAPRESPEPTDTVDADVISSGAERESWAHAEVQTASPGSESALGLVDMERQATEARPEDDGWGPPSGLSYVWGLPPSYPSGDSEHAVPQIGWEDAEPDTTSKPFRWTRSQGLFAIHSSGYPAPSPLFDDPGGNIDRPASPRDIGDRSPPAVTIGLSVASQAAAATGGIWNPMDDSMVLPPPQLQDSRKPKSVRWNLSNLGAAKQPTRKEREPQHLSMRRVPVKTGQRKAEGNAAGVPQSVPEDSRKAKADEKNEGAQPVASATEPLDSLSTDLGDAPPLVDMWSIYLQHASTEDKEIVQAWNSDIDSILIFAALFSAVLTTLLVESYQNLQPDPQIELMRAILVQLQRSSGSSVIVQDPVPAFELTGSAIRVNVYWFSSLIISLSTALLGILAKQWVNNLLVGLSPIPSQQTRHRQYRIDGLHKWKLPALLSFLPLLLHVSLLLFFAGLVDFVWAANSGVAAVAAVLVIVTFLFYLGTNILAYIYPDCPFKTSVTIAISLSHELLRIAYAGVSYRANIWFEYCKTIARHAMSSLRSSRATARTSLRAAIREIHQSISVAESSEGEKKRFSSLVHVASLRYQDEKYVAQNASLMDARALTWLVQNSGRFYLTEELGNAIMHFPDLVRHRTMLVQDGVFTFLEDLFKTSCTIPFSDMGDRQRHDVSSVVATLGLLVSEAEVDADDYSEAPPAGTVTDKTPFLRVLCPPYGVKPTLSDGSLGTLSGLASKLDVLPLSLASSVLRLLAHMKPEASNTPPLTPRSGSKAVEDFVQRVLNVKADSKDKNELSHAVKTILFVGLCDVSHRAQRARLLGAPAASPGIASDVQYWLTVLLNILLRHAKVLDGVTRRQVCWGMCVLSWAQASPQANGAVVKPLLPRLNSSHLLTTPLIDLLSVDQDANILDTVIVTLETVLWDVDPLQPDSEDHADICRALQSSFGPFLIDFYKGVMTGVYPSHRLAKLVIPLARISTYLSFFDRAAPVDAKVSLTATTLSILKYLVVRLEPVPATSGKVPKPRSATALDLATRRWIYRAACRIAISYLMNDTSELPIATAVPSAASTLIFTRNTDAEIAQDFTDALERISSVRSSNDPTAAVDKAKSLQPYTLETFCWILRDAFTQTSASITTRSPVADAHPLQLVVHLIGTNDVLRIALGAGDPCIQVNVLVPAIECIYKAFYPDSRPTGELPKLRSPNDNAGQIARALRTTFVPFLRMLTEKLLGATLRGRELHELLVSVVGIAGRGQGLDGLVPVVASRLGRAG</sequence>
<feature type="transmembrane region" description="Helical" evidence="2">
    <location>
        <begin position="458"/>
        <end position="482"/>
    </location>
</feature>
<feature type="region of interest" description="Disordered" evidence="1">
    <location>
        <begin position="145"/>
        <end position="178"/>
    </location>
</feature>
<feature type="compositionally biased region" description="Basic and acidic residues" evidence="1">
    <location>
        <begin position="75"/>
        <end position="87"/>
    </location>
</feature>
<keyword evidence="5" id="KW-1185">Reference proteome</keyword>
<name>A0AAD7X6X1_9APHY</name>
<comment type="caution">
    <text evidence="4">The sequence shown here is derived from an EMBL/GenBank/DDBJ whole genome shotgun (WGS) entry which is preliminary data.</text>
</comment>
<protein>
    <recommendedName>
        <fullName evidence="3">DUF6535 domain-containing protein</fullName>
    </recommendedName>
</protein>
<feature type="domain" description="DUF6535" evidence="3">
    <location>
        <begin position="311"/>
        <end position="483"/>
    </location>
</feature>
<dbReference type="Pfam" id="PF20153">
    <property type="entry name" value="DUF6535"/>
    <property type="match status" value="1"/>
</dbReference>
<organism evidence="4 5">
    <name type="scientific">Trametes cubensis</name>
    <dbReference type="NCBI Taxonomy" id="1111947"/>
    <lineage>
        <taxon>Eukaryota</taxon>
        <taxon>Fungi</taxon>
        <taxon>Dikarya</taxon>
        <taxon>Basidiomycota</taxon>
        <taxon>Agaricomycotina</taxon>
        <taxon>Agaricomycetes</taxon>
        <taxon>Polyporales</taxon>
        <taxon>Polyporaceae</taxon>
        <taxon>Trametes</taxon>
    </lineage>
</organism>
<proteinExistence type="predicted"/>
<keyword evidence="2" id="KW-1133">Transmembrane helix</keyword>
<dbReference type="InterPro" id="IPR045338">
    <property type="entry name" value="DUF6535"/>
</dbReference>
<evidence type="ECO:0000256" key="1">
    <source>
        <dbReference type="SAM" id="MobiDB-lite"/>
    </source>
</evidence>
<keyword evidence="2" id="KW-0472">Membrane</keyword>
<dbReference type="Proteomes" id="UP001215151">
    <property type="component" value="Unassembled WGS sequence"/>
</dbReference>
<feature type="transmembrane region" description="Helical" evidence="2">
    <location>
        <begin position="335"/>
        <end position="352"/>
    </location>
</feature>